<dbReference type="Proteomes" id="UP001305779">
    <property type="component" value="Unassembled WGS sequence"/>
</dbReference>
<dbReference type="Pfam" id="PF14330">
    <property type="entry name" value="DUF4387"/>
    <property type="match status" value="1"/>
</dbReference>
<evidence type="ECO:0000313" key="4">
    <source>
        <dbReference type="EMBL" id="KAK4504554.1"/>
    </source>
</evidence>
<evidence type="ECO:0000259" key="2">
    <source>
        <dbReference type="Pfam" id="PF07287"/>
    </source>
</evidence>
<evidence type="ECO:0000259" key="3">
    <source>
        <dbReference type="Pfam" id="PF14330"/>
    </source>
</evidence>
<feature type="domain" description="DUF4387" evidence="3">
    <location>
        <begin position="504"/>
        <end position="599"/>
    </location>
</feature>
<proteinExistence type="predicted"/>
<accession>A0ABR0ET41</accession>
<dbReference type="EMBL" id="JAXOVC010000003">
    <property type="protein sequence ID" value="KAK4504554.1"/>
    <property type="molecule type" value="Genomic_DNA"/>
</dbReference>
<feature type="domain" description="Acyclic terpene utilisation N-terminal" evidence="2">
    <location>
        <begin position="97"/>
        <end position="409"/>
    </location>
</feature>
<feature type="region of interest" description="Disordered" evidence="1">
    <location>
        <begin position="463"/>
        <end position="488"/>
    </location>
</feature>
<evidence type="ECO:0000256" key="1">
    <source>
        <dbReference type="SAM" id="MobiDB-lite"/>
    </source>
</evidence>
<name>A0ABR0ET41_ZASCE</name>
<keyword evidence="5" id="KW-1185">Reference proteome</keyword>
<protein>
    <recommendedName>
        <fullName evidence="6">DUF1446-domain-containing protein</fullName>
    </recommendedName>
</protein>
<dbReference type="Pfam" id="PF07287">
    <property type="entry name" value="AtuA"/>
    <property type="match status" value="1"/>
</dbReference>
<evidence type="ECO:0008006" key="6">
    <source>
        <dbReference type="Google" id="ProtNLM"/>
    </source>
</evidence>
<sequence length="607" mass="66007">MTGQKELRILTPSGQLGQGFPHDLFWAAMEEGVDAIIMDGGSTDSGPGRLAQGKTNVPVNRLERDLHVLVKGCHLYKVPLLVGTAGGDGENAFVDLCINIIRETIKSNGYRSMQVIGIYSEIEKDYVRQKMKDGLVSGCGKAVPELTEEDVDTSTRIVAQMGLEPYLKAMRENPGFDIIIGGRAYDPAPYAAYCLYRGFTDLGVSYAVGKILECGGLCSVPKSRPALAVVRQDSFDVTPLDPNSICTPTSVAAHFLYEKARPNILHGPGGHLDLTQTTYKQAGERTVRVTGAKFVPEAEGEYTIKLEGARSKGFQTIFLGALRDPIVISQIKEWIAWIEAAVRTQFPQEFDLKVHAYGLNGVMGHLEPDTSLPKEVGIAGQVRAATQEEASSIASLTKFYFTHASYPGQVATAGNFAWPFTPAEIPMGPLSEFCIYHIVNKADPVGLFPIAVYECAGDGSFKGSHAPNGQTTTNNKPTPKLPPPLKPSTKYPLLPPPLPNECYLGDLATVVRSKNAGLYELTFDVMFSSPDLYARVKETGILSEETIMKLYGISKEDVIATLFWDPAMAFKATIKRGVVSGGFGQNDTHGSQQHVPLLFLRVPWGRE</sequence>
<dbReference type="InterPro" id="IPR025496">
    <property type="entry name" value="DUF4387"/>
</dbReference>
<evidence type="ECO:0000313" key="5">
    <source>
        <dbReference type="Proteomes" id="UP001305779"/>
    </source>
</evidence>
<feature type="compositionally biased region" description="Low complexity" evidence="1">
    <location>
        <begin position="467"/>
        <end position="478"/>
    </location>
</feature>
<organism evidence="4 5">
    <name type="scientific">Zasmidium cellare</name>
    <name type="common">Wine cellar mold</name>
    <name type="synonym">Racodium cellare</name>
    <dbReference type="NCBI Taxonomy" id="395010"/>
    <lineage>
        <taxon>Eukaryota</taxon>
        <taxon>Fungi</taxon>
        <taxon>Dikarya</taxon>
        <taxon>Ascomycota</taxon>
        <taxon>Pezizomycotina</taxon>
        <taxon>Dothideomycetes</taxon>
        <taxon>Dothideomycetidae</taxon>
        <taxon>Mycosphaerellales</taxon>
        <taxon>Mycosphaerellaceae</taxon>
        <taxon>Zasmidium</taxon>
    </lineage>
</organism>
<reference evidence="4 5" key="1">
    <citation type="journal article" date="2023" name="G3 (Bethesda)">
        <title>A chromosome-level genome assembly of Zasmidium syzygii isolated from banana leaves.</title>
        <authorList>
            <person name="van Westerhoven A.C."/>
            <person name="Mehrabi R."/>
            <person name="Talebi R."/>
            <person name="Steentjes M.B.F."/>
            <person name="Corcolon B."/>
            <person name="Chong P.A."/>
            <person name="Kema G.H.J."/>
            <person name="Seidl M.F."/>
        </authorList>
    </citation>
    <scope>NUCLEOTIDE SEQUENCE [LARGE SCALE GENOMIC DNA]</scope>
    <source>
        <strain evidence="4 5">P124</strain>
    </source>
</reference>
<dbReference type="InterPro" id="IPR010839">
    <property type="entry name" value="AtuA_N"/>
</dbReference>
<gene>
    <name evidence="4" type="ORF">PRZ48_005470</name>
</gene>
<comment type="caution">
    <text evidence="4">The sequence shown here is derived from an EMBL/GenBank/DDBJ whole genome shotgun (WGS) entry which is preliminary data.</text>
</comment>